<organism evidence="1 3">
    <name type="scientific">Dermatophagoides farinae</name>
    <name type="common">American house dust mite</name>
    <dbReference type="NCBI Taxonomy" id="6954"/>
    <lineage>
        <taxon>Eukaryota</taxon>
        <taxon>Metazoa</taxon>
        <taxon>Ecdysozoa</taxon>
        <taxon>Arthropoda</taxon>
        <taxon>Chelicerata</taxon>
        <taxon>Arachnida</taxon>
        <taxon>Acari</taxon>
        <taxon>Acariformes</taxon>
        <taxon>Sarcoptiformes</taxon>
        <taxon>Astigmata</taxon>
        <taxon>Psoroptidia</taxon>
        <taxon>Analgoidea</taxon>
        <taxon>Pyroglyphidae</taxon>
        <taxon>Dermatophagoidinae</taxon>
        <taxon>Dermatophagoides</taxon>
    </lineage>
</organism>
<gene>
    <name evidence="2" type="ORF">DERF_005161</name>
    <name evidence="1" type="ORF">DERF_015759</name>
</gene>
<comment type="caution">
    <text evidence="1">The sequence shown here is derived from an EMBL/GenBank/DDBJ whole genome shotgun (WGS) entry which is preliminary data.</text>
</comment>
<evidence type="ECO:0000313" key="3">
    <source>
        <dbReference type="Proteomes" id="UP000790347"/>
    </source>
</evidence>
<protein>
    <submittedName>
        <fullName evidence="1">Uncharacterized protein</fullName>
    </submittedName>
</protein>
<dbReference type="AlphaFoldDB" id="A0A922L0M5"/>
<evidence type="ECO:0000313" key="1">
    <source>
        <dbReference type="EMBL" id="KAH9491020.1"/>
    </source>
</evidence>
<name>A0A922L0M5_DERFA</name>
<evidence type="ECO:0000313" key="2">
    <source>
        <dbReference type="EMBL" id="KAH9521509.1"/>
    </source>
</evidence>
<sequence>MKTYGKWCPFVSTVYTGHKNALSHCRWTVHCQHKIVQFISISIKNITLLNIFVKKILKKT</sequence>
<reference evidence="1" key="1">
    <citation type="submission" date="2013-05" db="EMBL/GenBank/DDBJ databases">
        <authorList>
            <person name="Yim A.K.Y."/>
            <person name="Chan T.F."/>
            <person name="Ji K.M."/>
            <person name="Liu X.Y."/>
            <person name="Zhou J.W."/>
            <person name="Li R.Q."/>
            <person name="Yang K.Y."/>
            <person name="Li J."/>
            <person name="Li M."/>
            <person name="Law P.T.W."/>
            <person name="Wu Y.L."/>
            <person name="Cai Z.L."/>
            <person name="Qin H."/>
            <person name="Bao Y."/>
            <person name="Leung R.K.K."/>
            <person name="Ng P.K.S."/>
            <person name="Zou J."/>
            <person name="Zhong X.J."/>
            <person name="Ran P.X."/>
            <person name="Zhong N.S."/>
            <person name="Liu Z.G."/>
            <person name="Tsui S.K.W."/>
        </authorList>
    </citation>
    <scope>NUCLEOTIDE SEQUENCE</scope>
    <source>
        <strain evidence="1">Derf</strain>
        <tissue evidence="1">Whole organism</tissue>
    </source>
</reference>
<dbReference type="Proteomes" id="UP000790347">
    <property type="component" value="Unassembled WGS sequence"/>
</dbReference>
<keyword evidence="3" id="KW-1185">Reference proteome</keyword>
<reference evidence="1" key="2">
    <citation type="journal article" date="2022" name="Res Sq">
        <title>Comparative Genomics Reveals Insights into the Divergent Evolution of Astigmatic Mites and Household Pest Adaptations.</title>
        <authorList>
            <person name="Xiong Q."/>
            <person name="Wan A.T.-Y."/>
            <person name="Liu X.-Y."/>
            <person name="Fung C.S.-H."/>
            <person name="Xiao X."/>
            <person name="Malainual N."/>
            <person name="Hou J."/>
            <person name="Wang L."/>
            <person name="Wang M."/>
            <person name="Yang K."/>
            <person name="Cui Y."/>
            <person name="Leung E."/>
            <person name="Nong W."/>
            <person name="Shin S.-K."/>
            <person name="Au S."/>
            <person name="Jeong K.Y."/>
            <person name="Chew F.T."/>
            <person name="Hui J."/>
            <person name="Leung T.F."/>
            <person name="Tungtrongchitr A."/>
            <person name="Zhong N."/>
            <person name="Liu Z."/>
            <person name="Tsui S."/>
        </authorList>
    </citation>
    <scope>NUCLEOTIDE SEQUENCE</scope>
    <source>
        <strain evidence="1">Derf</strain>
        <tissue evidence="1">Whole organism</tissue>
    </source>
</reference>
<proteinExistence type="predicted"/>
<dbReference type="EMBL" id="ASGP02000009">
    <property type="protein sequence ID" value="KAH9491020.1"/>
    <property type="molecule type" value="Genomic_DNA"/>
</dbReference>
<accession>A0A922L0M5</accession>
<dbReference type="EMBL" id="ASGP02000002">
    <property type="protein sequence ID" value="KAH9521509.1"/>
    <property type="molecule type" value="Genomic_DNA"/>
</dbReference>